<dbReference type="InterPro" id="IPR007621">
    <property type="entry name" value="TPM_dom"/>
</dbReference>
<organism evidence="3 4">
    <name type="scientific">candidate division WOR-3 bacterium</name>
    <dbReference type="NCBI Taxonomy" id="2052148"/>
    <lineage>
        <taxon>Bacteria</taxon>
        <taxon>Bacteria division WOR-3</taxon>
    </lineage>
</organism>
<reference evidence="3" key="1">
    <citation type="submission" date="2019-11" db="EMBL/GenBank/DDBJ databases">
        <title>Microbial mats filling the niche in hypersaline microbial mats.</title>
        <authorList>
            <person name="Wong H.L."/>
            <person name="Macleod F.I."/>
            <person name="White R.A. III"/>
            <person name="Burns B.P."/>
        </authorList>
    </citation>
    <scope>NUCLEOTIDE SEQUENCE</scope>
    <source>
        <strain evidence="3">Bin_327</strain>
    </source>
</reference>
<evidence type="ECO:0000259" key="2">
    <source>
        <dbReference type="Pfam" id="PF04536"/>
    </source>
</evidence>
<gene>
    <name evidence="3" type="ORF">GF359_01810</name>
</gene>
<dbReference type="PANTHER" id="PTHR30373:SF2">
    <property type="entry name" value="UPF0603 PROTEIN YGCG"/>
    <property type="match status" value="1"/>
</dbReference>
<keyword evidence="1" id="KW-0732">Signal</keyword>
<feature type="domain" description="TPM" evidence="2">
    <location>
        <begin position="34"/>
        <end position="155"/>
    </location>
</feature>
<dbReference type="Pfam" id="PF04536">
    <property type="entry name" value="TPM_phosphatase"/>
    <property type="match status" value="1"/>
</dbReference>
<dbReference type="EMBL" id="WJKJ01000054">
    <property type="protein sequence ID" value="MBD3363929.1"/>
    <property type="molecule type" value="Genomic_DNA"/>
</dbReference>
<name>A0A9D5QBX8_UNCW3</name>
<evidence type="ECO:0000313" key="4">
    <source>
        <dbReference type="Proteomes" id="UP000630660"/>
    </source>
</evidence>
<dbReference type="Proteomes" id="UP000630660">
    <property type="component" value="Unassembled WGS sequence"/>
</dbReference>
<protein>
    <recommendedName>
        <fullName evidence="2">TPM domain-containing protein</fullName>
    </recommendedName>
</protein>
<feature type="chain" id="PRO_5039039119" description="TPM domain-containing protein" evidence="1">
    <location>
        <begin position="24"/>
        <end position="182"/>
    </location>
</feature>
<evidence type="ECO:0000313" key="3">
    <source>
        <dbReference type="EMBL" id="MBD3363929.1"/>
    </source>
</evidence>
<accession>A0A9D5QBX8</accession>
<dbReference type="Gene3D" id="3.10.310.50">
    <property type="match status" value="1"/>
</dbReference>
<dbReference type="AlphaFoldDB" id="A0A9D5QBX8"/>
<sequence length="182" mass="20645">MRKCQNMLGAVIIILAAAGPSCAKYPRPPKGSYVRDDANIITDHYEEKINLLCREVEDKTTAQMAVLTIRTFGDKEPWRYAIEIGNRWGVGQADTDNGLVMVIAVYDRQYFTATGYGMEQIIPDSTLDTIQKETLVPYFSKTEYGEGILQTLQLLAVEIGKFYEDHTQQEIENILNSRVRDE</sequence>
<proteinExistence type="predicted"/>
<evidence type="ECO:0000256" key="1">
    <source>
        <dbReference type="SAM" id="SignalP"/>
    </source>
</evidence>
<feature type="signal peptide" evidence="1">
    <location>
        <begin position="1"/>
        <end position="23"/>
    </location>
</feature>
<comment type="caution">
    <text evidence="3">The sequence shown here is derived from an EMBL/GenBank/DDBJ whole genome shotgun (WGS) entry which is preliminary data.</text>
</comment>
<dbReference type="PANTHER" id="PTHR30373">
    <property type="entry name" value="UPF0603 PROTEIN YGCG"/>
    <property type="match status" value="1"/>
</dbReference>